<dbReference type="EC" id="2.1.1.37" evidence="1"/>
<comment type="similarity">
    <text evidence="5">Belongs to the class I-like SAM-binding methyltransferase superfamily. C5-methyltransferase family.</text>
</comment>
<dbReference type="Gene3D" id="3.40.50.150">
    <property type="entry name" value="Vaccinia Virus protein VP39"/>
    <property type="match status" value="1"/>
</dbReference>
<sequence length="1129" mass="123736">MDCVDLTGDTDDEEPQKRTLPQRAGKPRPGDLSIAALESRRVMRPAPLAKRCRPAPKRQRCSPHIKDEGDSHTLVPQRSSEDDHKATDRGSDVDDSEGERQAEQGLQLHGLRPLDDGTFQASSITFKLDPGDAAPVTIGLGQGILVRMTGELGIAKVLAFVQDKNGQVKLALRYGWFASDFVDLALLQHPPVQPRYPRQIYWQKDLCADGQHYVTGKHAGTYKEYIGWGSVAGLCTIKPRAQCTPQELLEPVPEEDHLINGRAEVFFHTSMQYDHTIMRWEHDWAGTEPCGSHDVTVPIQIEGRKLNMMDICCGLGTVSLAGQALTKAVTSTAPTDKRGIQTLWAIERECEDDPITGVRRPAHLQYPFDSFMIGYGCTRITQPVTLQELADAIEAKKQGIAGNPEWGKLPEEGEVDILHASPPCQELSSLNQHTDALKAERVLYPLLDQLMVVIENVQPKFITIEEVDGFLFTHMKVDRKAGEDVKKKVVVRCIWRILLPLLDLGYQVDVRIMNSAHYAVPQLRRRLIVFAAKQGYKLPTPPVPWTHVKLKESRRNGRDEALVKCPDRSWRSIHVQSSPYLDTHRLARPVTAKEALHDLPSPLPPRCEGRGGRKRPRMVSFYPEDNRKLQSPYGAMMREGETKGLVMNHIDMRPATEPFNVQNKIERSSYDAPFPCVFGSNSRHTKAQLHPNPFVHRVLTVAERARLQSIPDHVPLEGPYAAQMQMVGNAVPLLLGWAVLGAVLEAAYGTPAPRPAFLADRPAWDAPDSAAVKALRNAPDAAASEAAVVKALAADTEMELGDDRDAAASETEMDADGDGVSTGDLPEEEADEEDMDSIDVGGQQEEGRGGLQLPNGIKEEPVDLYGSTTRSRFAAIRMKRGTRRSTPDTPDFASTQQGQRAQHSEPFGCLSPTWQQAQQGSKRKPAVKHEETALEQQHGFAGQERLPHGEVRNLEQLGIASGVPRRFAAADDLHCTDGGVAARRCGQQGTSRGASLQPDVAAACCVSAAARQPDQAGARRLERPLFALPEAEQRSLEHSQRPQHDSAAQHDALSGAGDCAWASEHDVITLDSSQPPSAEASKPQTVEDDAIEVDDNSSSGRSNARSSSSAESADDAALSPPTPSPRVSS</sequence>
<evidence type="ECO:0000256" key="2">
    <source>
        <dbReference type="ARBA" id="ARBA00022603"/>
    </source>
</evidence>
<feature type="compositionally biased region" description="Acidic residues" evidence="6">
    <location>
        <begin position="1086"/>
        <end position="1095"/>
    </location>
</feature>
<proteinExistence type="inferred from homology"/>
<evidence type="ECO:0000256" key="1">
    <source>
        <dbReference type="ARBA" id="ARBA00011975"/>
    </source>
</evidence>
<dbReference type="Gene3D" id="3.90.120.10">
    <property type="entry name" value="DNA Methylase, subunit A, domain 2"/>
    <property type="match status" value="1"/>
</dbReference>
<dbReference type="EMBL" id="CAXHTA020000010">
    <property type="protein sequence ID" value="CAL5224253.1"/>
    <property type="molecule type" value="Genomic_DNA"/>
</dbReference>
<feature type="region of interest" description="Disordered" evidence="6">
    <location>
        <begin position="597"/>
        <end position="617"/>
    </location>
</feature>
<protein>
    <recommendedName>
        <fullName evidence="1">DNA (cytosine-5-)-methyltransferase</fullName>
        <ecNumber evidence="1">2.1.1.37</ecNumber>
    </recommendedName>
</protein>
<dbReference type="SUPFAM" id="SSF53335">
    <property type="entry name" value="S-adenosyl-L-methionine-dependent methyltransferases"/>
    <property type="match status" value="1"/>
</dbReference>
<feature type="active site" evidence="5">
    <location>
        <position position="424"/>
    </location>
</feature>
<dbReference type="PROSITE" id="PS00094">
    <property type="entry name" value="C5_MTASE_1"/>
    <property type="match status" value="1"/>
</dbReference>
<feature type="region of interest" description="Disordered" evidence="6">
    <location>
        <begin position="1032"/>
        <end position="1129"/>
    </location>
</feature>
<dbReference type="InterPro" id="IPR050390">
    <property type="entry name" value="C5-Methyltransferase"/>
</dbReference>
<feature type="compositionally biased region" description="Acidic residues" evidence="6">
    <location>
        <begin position="825"/>
        <end position="837"/>
    </location>
</feature>
<evidence type="ECO:0000313" key="8">
    <source>
        <dbReference type="Proteomes" id="UP001497392"/>
    </source>
</evidence>
<organism evidence="7 8">
    <name type="scientific">Coccomyxa viridis</name>
    <dbReference type="NCBI Taxonomy" id="1274662"/>
    <lineage>
        <taxon>Eukaryota</taxon>
        <taxon>Viridiplantae</taxon>
        <taxon>Chlorophyta</taxon>
        <taxon>core chlorophytes</taxon>
        <taxon>Trebouxiophyceae</taxon>
        <taxon>Trebouxiophyceae incertae sedis</taxon>
        <taxon>Coccomyxaceae</taxon>
        <taxon>Coccomyxa</taxon>
    </lineage>
</organism>
<accession>A0ABP1FWI9</accession>
<feature type="region of interest" description="Disordered" evidence="6">
    <location>
        <begin position="1"/>
        <end position="103"/>
    </location>
</feature>
<name>A0ABP1FWI9_9CHLO</name>
<reference evidence="7 8" key="1">
    <citation type="submission" date="2024-06" db="EMBL/GenBank/DDBJ databases">
        <authorList>
            <person name="Kraege A."/>
            <person name="Thomma B."/>
        </authorList>
    </citation>
    <scope>NUCLEOTIDE SEQUENCE [LARGE SCALE GENOMIC DNA]</scope>
</reference>
<dbReference type="PANTHER" id="PTHR10629">
    <property type="entry name" value="CYTOSINE-SPECIFIC METHYLTRANSFERASE"/>
    <property type="match status" value="1"/>
</dbReference>
<comment type="caution">
    <text evidence="7">The sequence shown here is derived from an EMBL/GenBank/DDBJ whole genome shotgun (WGS) entry which is preliminary data.</text>
</comment>
<evidence type="ECO:0000313" key="7">
    <source>
        <dbReference type="EMBL" id="CAL5224253.1"/>
    </source>
</evidence>
<feature type="compositionally biased region" description="Polar residues" evidence="6">
    <location>
        <begin position="892"/>
        <end position="901"/>
    </location>
</feature>
<feature type="compositionally biased region" description="Pro residues" evidence="6">
    <location>
        <begin position="1120"/>
        <end position="1129"/>
    </location>
</feature>
<dbReference type="InterPro" id="IPR001525">
    <property type="entry name" value="C5_MeTfrase"/>
</dbReference>
<evidence type="ECO:0000256" key="6">
    <source>
        <dbReference type="SAM" id="MobiDB-lite"/>
    </source>
</evidence>
<feature type="compositionally biased region" description="Low complexity" evidence="6">
    <location>
        <begin position="1096"/>
        <end position="1119"/>
    </location>
</feature>
<feature type="compositionally biased region" description="Basic and acidic residues" evidence="6">
    <location>
        <begin position="79"/>
        <end position="102"/>
    </location>
</feature>
<feature type="region of interest" description="Disordered" evidence="6">
    <location>
        <begin position="808"/>
        <end position="862"/>
    </location>
</feature>
<dbReference type="PANTHER" id="PTHR10629:SF52">
    <property type="entry name" value="DNA (CYTOSINE-5)-METHYLTRANSFERASE 1"/>
    <property type="match status" value="1"/>
</dbReference>
<keyword evidence="4 5" id="KW-0949">S-adenosyl-L-methionine</keyword>
<dbReference type="Pfam" id="PF00145">
    <property type="entry name" value="DNA_methylase"/>
    <property type="match status" value="1"/>
</dbReference>
<evidence type="ECO:0000256" key="5">
    <source>
        <dbReference type="PROSITE-ProRule" id="PRU01016"/>
    </source>
</evidence>
<keyword evidence="2 5" id="KW-0489">Methyltransferase</keyword>
<feature type="region of interest" description="Disordered" evidence="6">
    <location>
        <begin position="877"/>
        <end position="947"/>
    </location>
</feature>
<keyword evidence="8" id="KW-1185">Reference proteome</keyword>
<evidence type="ECO:0000256" key="4">
    <source>
        <dbReference type="ARBA" id="ARBA00022691"/>
    </source>
</evidence>
<gene>
    <name evidence="7" type="primary">g6908</name>
    <name evidence="7" type="ORF">VP750_LOCUS5912</name>
</gene>
<dbReference type="InterPro" id="IPR029063">
    <property type="entry name" value="SAM-dependent_MTases_sf"/>
</dbReference>
<dbReference type="Proteomes" id="UP001497392">
    <property type="component" value="Unassembled WGS sequence"/>
</dbReference>
<evidence type="ECO:0000256" key="3">
    <source>
        <dbReference type="ARBA" id="ARBA00022679"/>
    </source>
</evidence>
<dbReference type="PROSITE" id="PS51679">
    <property type="entry name" value="SAM_MT_C5"/>
    <property type="match status" value="1"/>
</dbReference>
<dbReference type="InterPro" id="IPR018117">
    <property type="entry name" value="C5_DNA_meth_AS"/>
</dbReference>
<feature type="compositionally biased region" description="Basic residues" evidence="6">
    <location>
        <begin position="50"/>
        <end position="63"/>
    </location>
</feature>
<feature type="compositionally biased region" description="Basic and acidic residues" evidence="6">
    <location>
        <begin position="1032"/>
        <end position="1048"/>
    </location>
</feature>
<keyword evidence="3 5" id="KW-0808">Transferase</keyword>